<evidence type="ECO:0000256" key="2">
    <source>
        <dbReference type="ARBA" id="ARBA00008707"/>
    </source>
</evidence>
<keyword evidence="3 6" id="KW-0812">Transmembrane</keyword>
<dbReference type="AlphaFoldDB" id="A0A8J5HQU2"/>
<dbReference type="Pfam" id="PF05078">
    <property type="entry name" value="DUF679"/>
    <property type="match status" value="1"/>
</dbReference>
<dbReference type="InterPro" id="IPR007770">
    <property type="entry name" value="DMP"/>
</dbReference>
<sequence>MMQSNEPCKQFLSCPLCMSTATFLTQLNFNNYRMSTIQGSAAGDDHHRDDDNQYLLSYSDDDHDHLKRLPPPLTLLQQAYKSGADLVKYLPTGTAIAFRVLSPIVTDYGSCPVPVNRMMTLALLFFCALTSFVLPFTDSFTDSVSGCVRYGLATYRGLLIIDGRPSPPPALAAKYKLTPIDFVHAFMTLIVFVAVALADHNVVSCFYPIESDTMAQLVAAVPVVVGLLASASFVAFPTKRHGIGFPVTPEASTR</sequence>
<name>A0A8J5HQU2_ZINOF</name>
<dbReference type="GO" id="GO:0010256">
    <property type="term" value="P:endomembrane system organization"/>
    <property type="evidence" value="ECO:0007669"/>
    <property type="project" value="TreeGrafter"/>
</dbReference>
<evidence type="ECO:0000256" key="5">
    <source>
        <dbReference type="ARBA" id="ARBA00023136"/>
    </source>
</evidence>
<comment type="similarity">
    <text evidence="2">Belongs to the plant DMP1 protein family.</text>
</comment>
<dbReference type="PANTHER" id="PTHR31621">
    <property type="entry name" value="PROTEIN DMP3"/>
    <property type="match status" value="1"/>
</dbReference>
<keyword evidence="8" id="KW-1185">Reference proteome</keyword>
<evidence type="ECO:0000313" key="7">
    <source>
        <dbReference type="EMBL" id="KAG6531503.1"/>
    </source>
</evidence>
<comment type="caution">
    <text evidence="7">The sequence shown here is derived from an EMBL/GenBank/DDBJ whole genome shotgun (WGS) entry which is preliminary data.</text>
</comment>
<reference evidence="7 8" key="1">
    <citation type="submission" date="2020-08" db="EMBL/GenBank/DDBJ databases">
        <title>Plant Genome Project.</title>
        <authorList>
            <person name="Zhang R.-G."/>
        </authorList>
    </citation>
    <scope>NUCLEOTIDE SEQUENCE [LARGE SCALE GENOMIC DNA]</scope>
    <source>
        <tissue evidence="7">Rhizome</tissue>
    </source>
</reference>
<evidence type="ECO:0000256" key="1">
    <source>
        <dbReference type="ARBA" id="ARBA00004141"/>
    </source>
</evidence>
<keyword evidence="4 6" id="KW-1133">Transmembrane helix</keyword>
<gene>
    <name evidence="7" type="ORF">ZIOFF_005317</name>
</gene>
<feature type="transmembrane region" description="Helical" evidence="6">
    <location>
        <begin position="215"/>
        <end position="236"/>
    </location>
</feature>
<accession>A0A8J5HQU2</accession>
<dbReference type="Proteomes" id="UP000734854">
    <property type="component" value="Unassembled WGS sequence"/>
</dbReference>
<evidence type="ECO:0000256" key="3">
    <source>
        <dbReference type="ARBA" id="ARBA00022692"/>
    </source>
</evidence>
<comment type="subcellular location">
    <subcellularLocation>
        <location evidence="1">Membrane</location>
        <topology evidence="1">Multi-pass membrane protein</topology>
    </subcellularLocation>
</comment>
<keyword evidence="5 6" id="KW-0472">Membrane</keyword>
<dbReference type="PANTHER" id="PTHR31621:SF0">
    <property type="entry name" value="PROTEIN DMP6"/>
    <property type="match status" value="1"/>
</dbReference>
<dbReference type="GO" id="GO:0016020">
    <property type="term" value="C:membrane"/>
    <property type="evidence" value="ECO:0007669"/>
    <property type="project" value="UniProtKB-SubCell"/>
</dbReference>
<organism evidence="7 8">
    <name type="scientific">Zingiber officinale</name>
    <name type="common">Ginger</name>
    <name type="synonym">Amomum zingiber</name>
    <dbReference type="NCBI Taxonomy" id="94328"/>
    <lineage>
        <taxon>Eukaryota</taxon>
        <taxon>Viridiplantae</taxon>
        <taxon>Streptophyta</taxon>
        <taxon>Embryophyta</taxon>
        <taxon>Tracheophyta</taxon>
        <taxon>Spermatophyta</taxon>
        <taxon>Magnoliopsida</taxon>
        <taxon>Liliopsida</taxon>
        <taxon>Zingiberales</taxon>
        <taxon>Zingiberaceae</taxon>
        <taxon>Zingiber</taxon>
    </lineage>
</organism>
<dbReference type="EMBL" id="JACMSC010000002">
    <property type="protein sequence ID" value="KAG6531503.1"/>
    <property type="molecule type" value="Genomic_DNA"/>
</dbReference>
<feature type="transmembrane region" description="Helical" evidence="6">
    <location>
        <begin position="182"/>
        <end position="209"/>
    </location>
</feature>
<protein>
    <submittedName>
        <fullName evidence="7">Uncharacterized protein</fullName>
    </submittedName>
</protein>
<evidence type="ECO:0000313" key="8">
    <source>
        <dbReference type="Proteomes" id="UP000734854"/>
    </source>
</evidence>
<evidence type="ECO:0000256" key="4">
    <source>
        <dbReference type="ARBA" id="ARBA00022989"/>
    </source>
</evidence>
<dbReference type="GO" id="GO:0005737">
    <property type="term" value="C:cytoplasm"/>
    <property type="evidence" value="ECO:0007669"/>
    <property type="project" value="UniProtKB-ARBA"/>
</dbReference>
<proteinExistence type="inferred from homology"/>
<evidence type="ECO:0000256" key="6">
    <source>
        <dbReference type="SAM" id="Phobius"/>
    </source>
</evidence>